<evidence type="ECO:0000259" key="5">
    <source>
        <dbReference type="Pfam" id="PF04542"/>
    </source>
</evidence>
<dbReference type="GO" id="GO:0003677">
    <property type="term" value="F:DNA binding"/>
    <property type="evidence" value="ECO:0007669"/>
    <property type="project" value="InterPro"/>
</dbReference>
<dbReference type="InterPro" id="IPR039425">
    <property type="entry name" value="RNA_pol_sigma-70-like"/>
</dbReference>
<evidence type="ECO:0000256" key="2">
    <source>
        <dbReference type="ARBA" id="ARBA00023015"/>
    </source>
</evidence>
<dbReference type="NCBIfam" id="TIGR02937">
    <property type="entry name" value="sigma70-ECF"/>
    <property type="match status" value="1"/>
</dbReference>
<protein>
    <recommendedName>
        <fullName evidence="9">RNA polymerase subunit sigma-24</fullName>
    </recommendedName>
</protein>
<dbReference type="CDD" id="cd06171">
    <property type="entry name" value="Sigma70_r4"/>
    <property type="match status" value="1"/>
</dbReference>
<dbReference type="GO" id="GO:0016987">
    <property type="term" value="F:sigma factor activity"/>
    <property type="evidence" value="ECO:0007669"/>
    <property type="project" value="UniProtKB-KW"/>
</dbReference>
<dbReference type="InterPro" id="IPR036388">
    <property type="entry name" value="WH-like_DNA-bd_sf"/>
</dbReference>
<evidence type="ECO:0000256" key="4">
    <source>
        <dbReference type="ARBA" id="ARBA00023163"/>
    </source>
</evidence>
<evidence type="ECO:0000256" key="1">
    <source>
        <dbReference type="ARBA" id="ARBA00010641"/>
    </source>
</evidence>
<keyword evidence="8" id="KW-1185">Reference proteome</keyword>
<name>A0A1V4EQW6_9BACL</name>
<dbReference type="PANTHER" id="PTHR43133">
    <property type="entry name" value="RNA POLYMERASE ECF-TYPE SIGMA FACTO"/>
    <property type="match status" value="1"/>
</dbReference>
<dbReference type="Proteomes" id="UP000190229">
    <property type="component" value="Unassembled WGS sequence"/>
</dbReference>
<gene>
    <name evidence="7" type="ORF">B2M26_13410</name>
</gene>
<accession>A0A1V4EQW6</accession>
<feature type="domain" description="RNA polymerase sigma factor 70 region 4 type 2" evidence="6">
    <location>
        <begin position="127"/>
        <end position="178"/>
    </location>
</feature>
<dbReference type="InterPro" id="IPR014284">
    <property type="entry name" value="RNA_pol_sigma-70_dom"/>
</dbReference>
<dbReference type="Pfam" id="PF08281">
    <property type="entry name" value="Sigma70_r4_2"/>
    <property type="match status" value="1"/>
</dbReference>
<dbReference type="AlphaFoldDB" id="A0A1V4EQW6"/>
<reference evidence="7 8" key="1">
    <citation type="submission" date="2017-02" db="EMBL/GenBank/DDBJ databases">
        <title>Draft genome of Acidibacillus ferrooxidans Huett2.</title>
        <authorList>
            <person name="Schopf S."/>
        </authorList>
    </citation>
    <scope>NUCLEOTIDE SEQUENCE [LARGE SCALE GENOMIC DNA]</scope>
    <source>
        <strain evidence="7 8">Huett2</strain>
    </source>
</reference>
<dbReference type="EMBL" id="MWPS01000043">
    <property type="protein sequence ID" value="OPG15144.1"/>
    <property type="molecule type" value="Genomic_DNA"/>
</dbReference>
<dbReference type="InterPro" id="IPR013324">
    <property type="entry name" value="RNA_pol_sigma_r3/r4-like"/>
</dbReference>
<dbReference type="InterPro" id="IPR013325">
    <property type="entry name" value="RNA_pol_sigma_r2"/>
</dbReference>
<feature type="domain" description="RNA polymerase sigma-70 region 2" evidence="5">
    <location>
        <begin position="25"/>
        <end position="93"/>
    </location>
</feature>
<keyword evidence="3" id="KW-0731">Sigma factor</keyword>
<keyword evidence="2" id="KW-0805">Transcription regulation</keyword>
<dbReference type="SUPFAM" id="SSF88946">
    <property type="entry name" value="Sigma2 domain of RNA polymerase sigma factors"/>
    <property type="match status" value="1"/>
</dbReference>
<dbReference type="PANTHER" id="PTHR43133:SF62">
    <property type="entry name" value="RNA POLYMERASE SIGMA FACTOR SIGZ"/>
    <property type="match status" value="1"/>
</dbReference>
<evidence type="ECO:0000313" key="7">
    <source>
        <dbReference type="EMBL" id="OPG15144.1"/>
    </source>
</evidence>
<evidence type="ECO:0000259" key="6">
    <source>
        <dbReference type="Pfam" id="PF08281"/>
    </source>
</evidence>
<evidence type="ECO:0000256" key="3">
    <source>
        <dbReference type="ARBA" id="ARBA00023082"/>
    </source>
</evidence>
<proteinExistence type="inferred from homology"/>
<organism evidence="7 8">
    <name type="scientific">Ferroacidibacillus organovorans</name>
    <dbReference type="NCBI Taxonomy" id="1765683"/>
    <lineage>
        <taxon>Bacteria</taxon>
        <taxon>Bacillati</taxon>
        <taxon>Bacillota</taxon>
        <taxon>Bacilli</taxon>
        <taxon>Bacillales</taxon>
        <taxon>Alicyclobacillaceae</taxon>
        <taxon>Ferroacidibacillus</taxon>
    </lineage>
</organism>
<dbReference type="RefSeq" id="WP_079291684.1">
    <property type="nucleotide sequence ID" value="NZ_MWPS01000043.1"/>
</dbReference>
<comment type="similarity">
    <text evidence="1">Belongs to the sigma-70 factor family. ECF subfamily.</text>
</comment>
<dbReference type="Gene3D" id="1.10.1740.10">
    <property type="match status" value="1"/>
</dbReference>
<dbReference type="GO" id="GO:0006352">
    <property type="term" value="P:DNA-templated transcription initiation"/>
    <property type="evidence" value="ECO:0007669"/>
    <property type="project" value="InterPro"/>
</dbReference>
<keyword evidence="4" id="KW-0804">Transcription</keyword>
<evidence type="ECO:0000313" key="8">
    <source>
        <dbReference type="Proteomes" id="UP000190229"/>
    </source>
</evidence>
<dbReference type="InterPro" id="IPR013249">
    <property type="entry name" value="RNA_pol_sigma70_r4_t2"/>
</dbReference>
<evidence type="ECO:0008006" key="9">
    <source>
        <dbReference type="Google" id="ProtNLM"/>
    </source>
</evidence>
<dbReference type="Pfam" id="PF04542">
    <property type="entry name" value="Sigma70_r2"/>
    <property type="match status" value="1"/>
</dbReference>
<dbReference type="Gene3D" id="1.10.10.10">
    <property type="entry name" value="Winged helix-like DNA-binding domain superfamily/Winged helix DNA-binding domain"/>
    <property type="match status" value="1"/>
</dbReference>
<sequence length="191" mass="22233">MSELQSDEFLLEGIARREQAALETFYDRYERMVFSFALRCVADRSLAEEVVQDVFTRLWRSAERYDGQKAKVSTWLLTITRRIAIDHHRKSMRNVPVQSDVDDRLQQLEESDPGPPEQVEANEMKDLVRSALNRLPNDQREAIERMYYQGQTQKEIAEAIRVPLGTVKGRIRLGLARLREQIDVHGWGDTT</sequence>
<dbReference type="InterPro" id="IPR007627">
    <property type="entry name" value="RNA_pol_sigma70_r2"/>
</dbReference>
<comment type="caution">
    <text evidence="7">The sequence shown here is derived from an EMBL/GenBank/DDBJ whole genome shotgun (WGS) entry which is preliminary data.</text>
</comment>
<dbReference type="SUPFAM" id="SSF88659">
    <property type="entry name" value="Sigma3 and sigma4 domains of RNA polymerase sigma factors"/>
    <property type="match status" value="1"/>
</dbReference>